<proteinExistence type="inferred from homology"/>
<dbReference type="PANTHER" id="PTHR42769">
    <property type="entry name" value="SUPEROXIDE DISMUTASE"/>
    <property type="match status" value="1"/>
</dbReference>
<dbReference type="Pfam" id="PF00081">
    <property type="entry name" value="Sod_Fe_N"/>
    <property type="match status" value="1"/>
</dbReference>
<dbReference type="PRINTS" id="PR01703">
    <property type="entry name" value="MNSODISMTASE"/>
</dbReference>
<dbReference type="InterPro" id="IPR019833">
    <property type="entry name" value="Mn/Fe_SOD_BS"/>
</dbReference>
<reference evidence="10 11" key="1">
    <citation type="submission" date="2018-06" db="EMBL/GenBank/DDBJ databases">
        <title>Genomic Encyclopedia of Type Strains, Phase IV (KMG-IV): sequencing the most valuable type-strain genomes for metagenomic binning, comparative biology and taxonomic classification.</title>
        <authorList>
            <person name="Goeker M."/>
        </authorList>
    </citation>
    <scope>NUCLEOTIDE SEQUENCE [LARGE SCALE GENOMIC DNA]</scope>
    <source>
        <strain evidence="10 11">DSM 24032</strain>
    </source>
</reference>
<name>A0A395JG70_9GAMM</name>
<dbReference type="InParanoid" id="A0A395JG70"/>
<evidence type="ECO:0000256" key="7">
    <source>
        <dbReference type="RuleBase" id="RU000414"/>
    </source>
</evidence>
<dbReference type="SUPFAM" id="SSF54719">
    <property type="entry name" value="Fe,Mn superoxide dismutase (SOD), C-terminal domain"/>
    <property type="match status" value="1"/>
</dbReference>
<comment type="similarity">
    <text evidence="1 7">Belongs to the iron/manganese superoxide dismutase family.</text>
</comment>
<comment type="caution">
    <text evidence="10">The sequence shown here is derived from an EMBL/GenBank/DDBJ whole genome shotgun (WGS) entry which is preliminary data.</text>
</comment>
<comment type="catalytic activity">
    <reaction evidence="5 7">
        <text>2 superoxide + 2 H(+) = H2O2 + O2</text>
        <dbReference type="Rhea" id="RHEA:20696"/>
        <dbReference type="ChEBI" id="CHEBI:15378"/>
        <dbReference type="ChEBI" id="CHEBI:15379"/>
        <dbReference type="ChEBI" id="CHEBI:16240"/>
        <dbReference type="ChEBI" id="CHEBI:18421"/>
        <dbReference type="EC" id="1.15.1.1"/>
    </reaction>
</comment>
<dbReference type="PIRSF" id="PIRSF000349">
    <property type="entry name" value="SODismutase"/>
    <property type="match status" value="1"/>
</dbReference>
<dbReference type="RefSeq" id="WP_113955323.1">
    <property type="nucleotide sequence ID" value="NZ_QNRT01000005.1"/>
</dbReference>
<dbReference type="InterPro" id="IPR019832">
    <property type="entry name" value="Mn/Fe_SOD_C"/>
</dbReference>
<evidence type="ECO:0000259" key="9">
    <source>
        <dbReference type="Pfam" id="PF02777"/>
    </source>
</evidence>
<organism evidence="10 11">
    <name type="scientific">Arenicella xantha</name>
    <dbReference type="NCBI Taxonomy" id="644221"/>
    <lineage>
        <taxon>Bacteria</taxon>
        <taxon>Pseudomonadati</taxon>
        <taxon>Pseudomonadota</taxon>
        <taxon>Gammaproteobacteria</taxon>
        <taxon>Arenicellales</taxon>
        <taxon>Arenicellaceae</taxon>
        <taxon>Arenicella</taxon>
    </lineage>
</organism>
<feature type="binding site" evidence="6">
    <location>
        <position position="27"/>
    </location>
    <ligand>
        <name>Mn(2+)</name>
        <dbReference type="ChEBI" id="CHEBI:29035"/>
    </ligand>
</feature>
<gene>
    <name evidence="10" type="ORF">DFR28_10559</name>
</gene>
<dbReference type="PROSITE" id="PS00088">
    <property type="entry name" value="SOD_MN"/>
    <property type="match status" value="1"/>
</dbReference>
<dbReference type="SUPFAM" id="SSF46609">
    <property type="entry name" value="Fe,Mn superoxide dismutase (SOD), N-terminal domain"/>
    <property type="match status" value="1"/>
</dbReference>
<sequence length="194" mass="22907">MTIQLKALPYKYDELEPFVSEETLLQHHAMHHRDYVDSLNAEIRGTPHSNKGLSEIVLSAEGRIYQNAAQVWNHNFYWQCLSPSRDLLPSRELLEAIEDNYGSFDLFKVAFENAVVHQFSAGWTWLIRLASGRLRIINTKDADTPVTDPNSMPLLVIDVWEHAYYIDYRHRRKNYVRQFWGHVNWPFVSQNYRK</sequence>
<dbReference type="InterPro" id="IPR001189">
    <property type="entry name" value="Mn/Fe_SOD"/>
</dbReference>
<accession>A0A395JG70</accession>
<evidence type="ECO:0000259" key="8">
    <source>
        <dbReference type="Pfam" id="PF00081"/>
    </source>
</evidence>
<feature type="domain" description="Manganese/iron superoxide dismutase C-terminal" evidence="9">
    <location>
        <begin position="89"/>
        <end position="190"/>
    </location>
</feature>
<comment type="function">
    <text evidence="7">Destroys radicals which are normally produced within the cells and which are toxic to biological systems.</text>
</comment>
<dbReference type="Pfam" id="PF02777">
    <property type="entry name" value="Sod_Fe_C"/>
    <property type="match status" value="1"/>
</dbReference>
<keyword evidence="2 6" id="KW-0479">Metal-binding</keyword>
<dbReference type="AlphaFoldDB" id="A0A395JG70"/>
<feature type="domain" description="Manganese/iron superoxide dismutase N-terminal" evidence="8">
    <location>
        <begin position="4"/>
        <end position="82"/>
    </location>
</feature>
<dbReference type="InterPro" id="IPR019831">
    <property type="entry name" value="Mn/Fe_SOD_N"/>
</dbReference>
<keyword evidence="3 7" id="KW-0560">Oxidoreductase</keyword>
<dbReference type="Gene3D" id="1.10.287.990">
    <property type="entry name" value="Fe,Mn superoxide dismutase (SOD) domain"/>
    <property type="match status" value="1"/>
</dbReference>
<feature type="binding site" evidence="6">
    <location>
        <position position="162"/>
    </location>
    <ligand>
        <name>Mn(2+)</name>
        <dbReference type="ChEBI" id="CHEBI:29035"/>
    </ligand>
</feature>
<dbReference type="Proteomes" id="UP000253083">
    <property type="component" value="Unassembled WGS sequence"/>
</dbReference>
<evidence type="ECO:0000313" key="10">
    <source>
        <dbReference type="EMBL" id="RBP48721.1"/>
    </source>
</evidence>
<feature type="binding site" evidence="6">
    <location>
        <position position="158"/>
    </location>
    <ligand>
        <name>Mn(2+)</name>
        <dbReference type="ChEBI" id="CHEBI:29035"/>
    </ligand>
</feature>
<dbReference type="PANTHER" id="PTHR42769:SF3">
    <property type="entry name" value="SUPEROXIDE DISMUTASE [FE] 2, CHLOROPLASTIC"/>
    <property type="match status" value="1"/>
</dbReference>
<dbReference type="EMBL" id="QNRT01000005">
    <property type="protein sequence ID" value="RBP48721.1"/>
    <property type="molecule type" value="Genomic_DNA"/>
</dbReference>
<evidence type="ECO:0000256" key="4">
    <source>
        <dbReference type="ARBA" id="ARBA00023004"/>
    </source>
</evidence>
<dbReference type="FunFam" id="1.10.287.990:FF:000002">
    <property type="entry name" value="Superoxide dismutase"/>
    <property type="match status" value="1"/>
</dbReference>
<evidence type="ECO:0000313" key="11">
    <source>
        <dbReference type="Proteomes" id="UP000253083"/>
    </source>
</evidence>
<dbReference type="GO" id="GO:0004784">
    <property type="term" value="F:superoxide dismutase activity"/>
    <property type="evidence" value="ECO:0007669"/>
    <property type="project" value="UniProtKB-EC"/>
</dbReference>
<dbReference type="InterPro" id="IPR036324">
    <property type="entry name" value="Mn/Fe_SOD_N_sf"/>
</dbReference>
<dbReference type="EC" id="1.15.1.1" evidence="7"/>
<evidence type="ECO:0000256" key="2">
    <source>
        <dbReference type="ARBA" id="ARBA00022723"/>
    </source>
</evidence>
<evidence type="ECO:0000256" key="3">
    <source>
        <dbReference type="ARBA" id="ARBA00023002"/>
    </source>
</evidence>
<evidence type="ECO:0000256" key="6">
    <source>
        <dbReference type="PIRSR" id="PIRSR000349-1"/>
    </source>
</evidence>
<feature type="binding site" evidence="6">
    <location>
        <position position="74"/>
    </location>
    <ligand>
        <name>Mn(2+)</name>
        <dbReference type="ChEBI" id="CHEBI:29035"/>
    </ligand>
</feature>
<protein>
    <recommendedName>
        <fullName evidence="7">Superoxide dismutase</fullName>
        <ecNumber evidence="7">1.15.1.1</ecNumber>
    </recommendedName>
</protein>
<keyword evidence="4" id="KW-0408">Iron</keyword>
<dbReference type="GO" id="GO:0046872">
    <property type="term" value="F:metal ion binding"/>
    <property type="evidence" value="ECO:0007669"/>
    <property type="project" value="UniProtKB-KW"/>
</dbReference>
<evidence type="ECO:0000256" key="5">
    <source>
        <dbReference type="ARBA" id="ARBA00049204"/>
    </source>
</evidence>
<evidence type="ECO:0000256" key="1">
    <source>
        <dbReference type="ARBA" id="ARBA00008714"/>
    </source>
</evidence>
<keyword evidence="11" id="KW-1185">Reference proteome</keyword>
<dbReference type="InterPro" id="IPR036314">
    <property type="entry name" value="SOD_C_sf"/>
</dbReference>
<dbReference type="Gene3D" id="3.55.40.20">
    <property type="entry name" value="Iron/manganese superoxide dismutase, C-terminal domain"/>
    <property type="match status" value="1"/>
</dbReference>
<dbReference type="OrthoDB" id="9803125at2"/>